<dbReference type="PANTHER" id="PTHR24133">
    <property type="entry name" value="ANKYRIN DOMAIN-CONTAINING"/>
    <property type="match status" value="1"/>
</dbReference>
<dbReference type="SUPFAM" id="SSF48403">
    <property type="entry name" value="Ankyrin repeat"/>
    <property type="match status" value="1"/>
</dbReference>
<dbReference type="PROSITE" id="PS50297">
    <property type="entry name" value="ANK_REP_REGION"/>
    <property type="match status" value="1"/>
</dbReference>
<organism evidence="2 3">
    <name type="scientific">Trichogramma kaykai</name>
    <dbReference type="NCBI Taxonomy" id="54128"/>
    <lineage>
        <taxon>Eukaryota</taxon>
        <taxon>Metazoa</taxon>
        <taxon>Ecdysozoa</taxon>
        <taxon>Arthropoda</taxon>
        <taxon>Hexapoda</taxon>
        <taxon>Insecta</taxon>
        <taxon>Pterygota</taxon>
        <taxon>Neoptera</taxon>
        <taxon>Endopterygota</taxon>
        <taxon>Hymenoptera</taxon>
        <taxon>Apocrita</taxon>
        <taxon>Proctotrupomorpha</taxon>
        <taxon>Chalcidoidea</taxon>
        <taxon>Trichogrammatidae</taxon>
        <taxon>Trichogramma</taxon>
    </lineage>
</organism>
<name>A0ABD2WMT5_9HYME</name>
<gene>
    <name evidence="2" type="ORF">TKK_011794</name>
</gene>
<evidence type="ECO:0000256" key="1">
    <source>
        <dbReference type="PROSITE-ProRule" id="PRU00023"/>
    </source>
</evidence>
<proteinExistence type="predicted"/>
<dbReference type="SMART" id="SM00248">
    <property type="entry name" value="ANK"/>
    <property type="match status" value="2"/>
</dbReference>
<dbReference type="PROSITE" id="PS50088">
    <property type="entry name" value="ANK_REPEAT"/>
    <property type="match status" value="1"/>
</dbReference>
<dbReference type="Proteomes" id="UP001627154">
    <property type="component" value="Unassembled WGS sequence"/>
</dbReference>
<protein>
    <submittedName>
        <fullName evidence="2">Uncharacterized protein</fullName>
    </submittedName>
</protein>
<keyword evidence="1" id="KW-0040">ANK repeat</keyword>
<dbReference type="Pfam" id="PF12796">
    <property type="entry name" value="Ank_2"/>
    <property type="match status" value="1"/>
</dbReference>
<dbReference type="AlphaFoldDB" id="A0ABD2WMT5"/>
<reference evidence="2 3" key="1">
    <citation type="journal article" date="2024" name="bioRxiv">
        <title>A reference genome for Trichogramma kaykai: A tiny desert-dwelling parasitoid wasp with competing sex-ratio distorters.</title>
        <authorList>
            <person name="Culotta J."/>
            <person name="Lindsey A.R."/>
        </authorList>
    </citation>
    <scope>NUCLEOTIDE SEQUENCE [LARGE SCALE GENOMIC DNA]</scope>
    <source>
        <strain evidence="2 3">KSX58</strain>
    </source>
</reference>
<dbReference type="InterPro" id="IPR036770">
    <property type="entry name" value="Ankyrin_rpt-contain_sf"/>
</dbReference>
<sequence length="322" mass="38087">MLRKGANPNSTNSEKSTPMHIILKRFEEYSNSNIDFWITFLLKRGANSNLADKNGFTPLHVLCQYCLVEDPDTIKKFFELHEKFDRRIEVDARDNNKRTPLQWAIASHWPETVKFLLDRGADLRIFVFPTESHFDESRFGAIYDRDWVRHRLSLAASALFIVELLENRGYEMKQNDATTIMTIFNRWGLFDQPDIVDKRWYVRDERFVDKAKKIMNNSSRILQSYLRPLVVHAEQLEWISKRERPALPGAAAHILHVVIYSFETCRLFFYAFTGTPARRQEIKLNFVPRVRKLATRIKYDDNDSSKSTRAISLMKYYISQYW</sequence>
<feature type="repeat" description="ANK" evidence="1">
    <location>
        <begin position="96"/>
        <end position="123"/>
    </location>
</feature>
<evidence type="ECO:0000313" key="3">
    <source>
        <dbReference type="Proteomes" id="UP001627154"/>
    </source>
</evidence>
<dbReference type="PANTHER" id="PTHR24133:SF40">
    <property type="entry name" value="ANKYRIN REPEAT DOMAIN 44"/>
    <property type="match status" value="1"/>
</dbReference>
<evidence type="ECO:0000313" key="2">
    <source>
        <dbReference type="EMBL" id="KAL3393944.1"/>
    </source>
</evidence>
<dbReference type="InterPro" id="IPR052391">
    <property type="entry name" value="E3_Ligase-Neurotoxin"/>
</dbReference>
<dbReference type="InterPro" id="IPR002110">
    <property type="entry name" value="Ankyrin_rpt"/>
</dbReference>
<keyword evidence="3" id="KW-1185">Reference proteome</keyword>
<comment type="caution">
    <text evidence="2">The sequence shown here is derived from an EMBL/GenBank/DDBJ whole genome shotgun (WGS) entry which is preliminary data.</text>
</comment>
<dbReference type="EMBL" id="JBJJXI010000095">
    <property type="protein sequence ID" value="KAL3393944.1"/>
    <property type="molecule type" value="Genomic_DNA"/>
</dbReference>
<dbReference type="Gene3D" id="1.25.40.20">
    <property type="entry name" value="Ankyrin repeat-containing domain"/>
    <property type="match status" value="1"/>
</dbReference>
<accession>A0ABD2WMT5</accession>